<name>A0A914X3Q4_9BILA</name>
<comment type="subcellular location">
    <subcellularLocation>
        <location evidence="3">Secreted</location>
    </subcellularLocation>
</comment>
<dbReference type="InterPro" id="IPR036438">
    <property type="entry name" value="Insulin-like_sf"/>
</dbReference>
<dbReference type="InterPro" id="IPR016179">
    <property type="entry name" value="Insulin-like"/>
</dbReference>
<feature type="domain" description="Insulin-like" evidence="5">
    <location>
        <begin position="32"/>
        <end position="112"/>
    </location>
</feature>
<keyword evidence="2 4" id="KW-0732">Signal</keyword>
<dbReference type="InterPro" id="IPR022353">
    <property type="entry name" value="Insulin_CS"/>
</dbReference>
<evidence type="ECO:0000313" key="7">
    <source>
        <dbReference type="WBParaSite" id="PSAMB.scaffold621size45538.g7500.t1"/>
    </source>
</evidence>
<keyword evidence="6" id="KW-1185">Reference proteome</keyword>
<proteinExistence type="inferred from homology"/>
<dbReference type="AlphaFoldDB" id="A0A914X3Q4"/>
<dbReference type="Gene3D" id="1.10.100.10">
    <property type="entry name" value="Insulin-like"/>
    <property type="match status" value="1"/>
</dbReference>
<dbReference type="GO" id="GO:0005179">
    <property type="term" value="F:hormone activity"/>
    <property type="evidence" value="ECO:0007669"/>
    <property type="project" value="InterPro"/>
</dbReference>
<protein>
    <submittedName>
        <fullName evidence="7">Insulin-like domain-containing protein</fullName>
    </submittedName>
</protein>
<feature type="signal peptide" evidence="4">
    <location>
        <begin position="1"/>
        <end position="29"/>
    </location>
</feature>
<sequence length="115" mass="12768">MPSIQRSPANAAVLALGIVCFVCAMSVGAEKSRICGPRLTKMLISICTPPGAQEACFKGGYAEPNVAKRKHWLLPKWLLKDDRFQESKRRTEGVATQCCENGCDYKYMKSFCCEE</sequence>
<dbReference type="SUPFAM" id="SSF56994">
    <property type="entry name" value="Insulin-like"/>
    <property type="match status" value="1"/>
</dbReference>
<evidence type="ECO:0000256" key="4">
    <source>
        <dbReference type="SAM" id="SignalP"/>
    </source>
</evidence>
<keyword evidence="3" id="KW-0964">Secreted</keyword>
<evidence type="ECO:0000256" key="2">
    <source>
        <dbReference type="ARBA" id="ARBA00022729"/>
    </source>
</evidence>
<evidence type="ECO:0000313" key="6">
    <source>
        <dbReference type="Proteomes" id="UP000887566"/>
    </source>
</evidence>
<accession>A0A914X3Q4</accession>
<dbReference type="Pfam" id="PF00049">
    <property type="entry name" value="Insulin"/>
    <property type="match status" value="1"/>
</dbReference>
<evidence type="ECO:0000256" key="1">
    <source>
        <dbReference type="ARBA" id="ARBA00009034"/>
    </source>
</evidence>
<organism evidence="6 7">
    <name type="scientific">Plectus sambesii</name>
    <dbReference type="NCBI Taxonomy" id="2011161"/>
    <lineage>
        <taxon>Eukaryota</taxon>
        <taxon>Metazoa</taxon>
        <taxon>Ecdysozoa</taxon>
        <taxon>Nematoda</taxon>
        <taxon>Chromadorea</taxon>
        <taxon>Plectida</taxon>
        <taxon>Plectina</taxon>
        <taxon>Plectoidea</taxon>
        <taxon>Plectidae</taxon>
        <taxon>Plectus</taxon>
    </lineage>
</organism>
<dbReference type="PROSITE" id="PS00262">
    <property type="entry name" value="INSULIN"/>
    <property type="match status" value="1"/>
</dbReference>
<dbReference type="WBParaSite" id="PSAMB.scaffold621size45538.g7500.t1">
    <property type="protein sequence ID" value="PSAMB.scaffold621size45538.g7500.t1"/>
    <property type="gene ID" value="PSAMB.scaffold621size45538.g7500"/>
</dbReference>
<comment type="similarity">
    <text evidence="1 3">Belongs to the insulin family.</text>
</comment>
<feature type="chain" id="PRO_5037433429" evidence="4">
    <location>
        <begin position="30"/>
        <end position="115"/>
    </location>
</feature>
<evidence type="ECO:0000256" key="3">
    <source>
        <dbReference type="RuleBase" id="RU000406"/>
    </source>
</evidence>
<dbReference type="Proteomes" id="UP000887566">
    <property type="component" value="Unplaced"/>
</dbReference>
<reference evidence="7" key="1">
    <citation type="submission" date="2022-11" db="UniProtKB">
        <authorList>
            <consortium name="WormBaseParasite"/>
        </authorList>
    </citation>
    <scope>IDENTIFICATION</scope>
</reference>
<dbReference type="GO" id="GO:0005576">
    <property type="term" value="C:extracellular region"/>
    <property type="evidence" value="ECO:0007669"/>
    <property type="project" value="UniProtKB-SubCell"/>
</dbReference>
<dbReference type="SMART" id="SM00078">
    <property type="entry name" value="IlGF"/>
    <property type="match status" value="1"/>
</dbReference>
<evidence type="ECO:0000259" key="5">
    <source>
        <dbReference type="SMART" id="SM00078"/>
    </source>
</evidence>